<feature type="compositionally biased region" description="Low complexity" evidence="1">
    <location>
        <begin position="14"/>
        <end position="27"/>
    </location>
</feature>
<dbReference type="OrthoDB" id="10250354at2759"/>
<feature type="domain" description="DUF3444" evidence="2">
    <location>
        <begin position="29"/>
        <end position="189"/>
    </location>
</feature>
<accession>A0A6D2L852</accession>
<evidence type="ECO:0000259" key="2">
    <source>
        <dbReference type="Pfam" id="PF11926"/>
    </source>
</evidence>
<comment type="caution">
    <text evidence="3">The sequence shown here is derived from an EMBL/GenBank/DDBJ whole genome shotgun (WGS) entry which is preliminary data.</text>
</comment>
<dbReference type="PANTHER" id="PTHR45089">
    <property type="entry name" value="DNAJ HEAT SHOCK AMINO-TERMINAL DOMAIN PROTEIN-RELATED"/>
    <property type="match status" value="1"/>
</dbReference>
<proteinExistence type="predicted"/>
<feature type="region of interest" description="Disordered" evidence="1">
    <location>
        <begin position="1"/>
        <end position="30"/>
    </location>
</feature>
<gene>
    <name evidence="3" type="ORF">MERR_LOCUS49149</name>
</gene>
<dbReference type="Proteomes" id="UP000467841">
    <property type="component" value="Unassembled WGS sequence"/>
</dbReference>
<keyword evidence="4" id="KW-1185">Reference proteome</keyword>
<dbReference type="AlphaFoldDB" id="A0A6D2L852"/>
<protein>
    <recommendedName>
        <fullName evidence="2">DUF3444 domain-containing protein</fullName>
    </recommendedName>
</protein>
<dbReference type="Pfam" id="PF11926">
    <property type="entry name" value="DUF3444"/>
    <property type="match status" value="1"/>
</dbReference>
<name>A0A6D2L852_9BRAS</name>
<organism evidence="3 4">
    <name type="scientific">Microthlaspi erraticum</name>
    <dbReference type="NCBI Taxonomy" id="1685480"/>
    <lineage>
        <taxon>Eukaryota</taxon>
        <taxon>Viridiplantae</taxon>
        <taxon>Streptophyta</taxon>
        <taxon>Embryophyta</taxon>
        <taxon>Tracheophyta</taxon>
        <taxon>Spermatophyta</taxon>
        <taxon>Magnoliopsida</taxon>
        <taxon>eudicotyledons</taxon>
        <taxon>Gunneridae</taxon>
        <taxon>Pentapetalae</taxon>
        <taxon>rosids</taxon>
        <taxon>malvids</taxon>
        <taxon>Brassicales</taxon>
        <taxon>Brassicaceae</taxon>
        <taxon>Coluteocarpeae</taxon>
        <taxon>Microthlaspi</taxon>
    </lineage>
</organism>
<sequence>MMDSSSSDGAIATASSVGSNSVSSGNAEPNPEALCFSREGNVFQVGQVWSFSNGYNLIPRYYGRIQNITLSRGLELHVGQLRAKPYQREVIQWDDKRRPVGRGTFLVNKRCTIFPPSHLLHQIVCQTSMDGNECTILPKIGDVWAIYQIWDPSYKVRDLEDNVFDFEMVEILDDASDFKVLALESVYLCNEDGEKKEVFRAAEIRPSYACSDEDGPGVIFTIKKVENAPILALDSCFPSNQEAKRRVGRDF</sequence>
<reference evidence="3" key="1">
    <citation type="submission" date="2020-01" db="EMBL/GenBank/DDBJ databases">
        <authorList>
            <person name="Mishra B."/>
        </authorList>
    </citation>
    <scope>NUCLEOTIDE SEQUENCE [LARGE SCALE GENOMIC DNA]</scope>
</reference>
<dbReference type="InterPro" id="IPR024593">
    <property type="entry name" value="DUF3444"/>
</dbReference>
<evidence type="ECO:0000313" key="3">
    <source>
        <dbReference type="EMBL" id="CAA7061913.1"/>
    </source>
</evidence>
<dbReference type="PANTHER" id="PTHR45089:SF56">
    <property type="entry name" value="DUF3444 DOMAIN-CONTAINING PROTEIN"/>
    <property type="match status" value="1"/>
</dbReference>
<evidence type="ECO:0000313" key="4">
    <source>
        <dbReference type="Proteomes" id="UP000467841"/>
    </source>
</evidence>
<dbReference type="EMBL" id="CACVBM020001906">
    <property type="protein sequence ID" value="CAA7061913.1"/>
    <property type="molecule type" value="Genomic_DNA"/>
</dbReference>
<evidence type="ECO:0000256" key="1">
    <source>
        <dbReference type="SAM" id="MobiDB-lite"/>
    </source>
</evidence>